<evidence type="ECO:0000313" key="10">
    <source>
        <dbReference type="Proteomes" id="UP000243250"/>
    </source>
</evidence>
<accession>A0A1I6ICA2</accession>
<dbReference type="AlphaFoldDB" id="A0A1I6ICA2"/>
<dbReference type="PANTHER" id="PTHR30151">
    <property type="entry name" value="ALKANE SULFONATE ABC TRANSPORTER-RELATED, MEMBRANE SUBUNIT"/>
    <property type="match status" value="1"/>
</dbReference>
<evidence type="ECO:0000259" key="8">
    <source>
        <dbReference type="PROSITE" id="PS50928"/>
    </source>
</evidence>
<feature type="domain" description="ABC transmembrane type-1" evidence="8">
    <location>
        <begin position="67"/>
        <end position="247"/>
    </location>
</feature>
<evidence type="ECO:0000256" key="1">
    <source>
        <dbReference type="ARBA" id="ARBA00004651"/>
    </source>
</evidence>
<dbReference type="PANTHER" id="PTHR30151:SF38">
    <property type="entry name" value="ALIPHATIC SULFONATES TRANSPORT PERMEASE PROTEIN SSUC-RELATED"/>
    <property type="match status" value="1"/>
</dbReference>
<evidence type="ECO:0000313" key="9">
    <source>
        <dbReference type="EMBL" id="SFR64331.1"/>
    </source>
</evidence>
<feature type="transmembrane region" description="Helical" evidence="7">
    <location>
        <begin position="133"/>
        <end position="152"/>
    </location>
</feature>
<dbReference type="PROSITE" id="PS50928">
    <property type="entry name" value="ABC_TM1"/>
    <property type="match status" value="1"/>
</dbReference>
<keyword evidence="3" id="KW-1003">Cell membrane</keyword>
<feature type="transmembrane region" description="Helical" evidence="7">
    <location>
        <begin position="20"/>
        <end position="39"/>
    </location>
</feature>
<protein>
    <submittedName>
        <fullName evidence="9">NitT/TauT family transport system permease protein</fullName>
    </submittedName>
</protein>
<gene>
    <name evidence="9" type="ORF">SAMN04488124_3029</name>
</gene>
<dbReference type="STRING" id="555875.SAMN04488124_3029"/>
<dbReference type="Proteomes" id="UP000243250">
    <property type="component" value="Unassembled WGS sequence"/>
</dbReference>
<feature type="transmembrane region" description="Helical" evidence="7">
    <location>
        <begin position="75"/>
        <end position="94"/>
    </location>
</feature>
<dbReference type="Pfam" id="PF00528">
    <property type="entry name" value="BPD_transp_1"/>
    <property type="match status" value="1"/>
</dbReference>
<keyword evidence="10" id="KW-1185">Reference proteome</keyword>
<dbReference type="InterPro" id="IPR035906">
    <property type="entry name" value="MetI-like_sf"/>
</dbReference>
<evidence type="ECO:0000256" key="3">
    <source>
        <dbReference type="ARBA" id="ARBA00022475"/>
    </source>
</evidence>
<feature type="transmembrane region" description="Helical" evidence="7">
    <location>
        <begin position="106"/>
        <end position="127"/>
    </location>
</feature>
<dbReference type="GO" id="GO:0055085">
    <property type="term" value="P:transmembrane transport"/>
    <property type="evidence" value="ECO:0007669"/>
    <property type="project" value="InterPro"/>
</dbReference>
<dbReference type="SUPFAM" id="SSF161098">
    <property type="entry name" value="MetI-like"/>
    <property type="match status" value="1"/>
</dbReference>
<comment type="similarity">
    <text evidence="7">Belongs to the binding-protein-dependent transport system permease family.</text>
</comment>
<dbReference type="Gene3D" id="1.10.3720.10">
    <property type="entry name" value="MetI-like"/>
    <property type="match status" value="1"/>
</dbReference>
<keyword evidence="5 7" id="KW-1133">Transmembrane helix</keyword>
<dbReference type="RefSeq" id="WP_089882480.1">
    <property type="nucleotide sequence ID" value="NZ_FOYS01000005.1"/>
</dbReference>
<comment type="subcellular location">
    <subcellularLocation>
        <location evidence="1 7">Cell membrane</location>
        <topology evidence="1 7">Multi-pass membrane protein</topology>
    </subcellularLocation>
</comment>
<keyword evidence="4 7" id="KW-0812">Transmembrane</keyword>
<organism evidence="9 10">
    <name type="scientific">Halogeometricum limi</name>
    <dbReference type="NCBI Taxonomy" id="555875"/>
    <lineage>
        <taxon>Archaea</taxon>
        <taxon>Methanobacteriati</taxon>
        <taxon>Methanobacteriota</taxon>
        <taxon>Stenosarchaea group</taxon>
        <taxon>Halobacteria</taxon>
        <taxon>Halobacteriales</taxon>
        <taxon>Haloferacaceae</taxon>
        <taxon>Halogeometricum</taxon>
    </lineage>
</organism>
<proteinExistence type="inferred from homology"/>
<feature type="transmembrane region" description="Helical" evidence="7">
    <location>
        <begin position="196"/>
        <end position="217"/>
    </location>
</feature>
<dbReference type="InterPro" id="IPR000515">
    <property type="entry name" value="MetI-like"/>
</dbReference>
<evidence type="ECO:0000256" key="2">
    <source>
        <dbReference type="ARBA" id="ARBA00022448"/>
    </source>
</evidence>
<reference evidence="10" key="1">
    <citation type="submission" date="2016-10" db="EMBL/GenBank/DDBJ databases">
        <authorList>
            <person name="Varghese N."/>
            <person name="Submissions S."/>
        </authorList>
    </citation>
    <scope>NUCLEOTIDE SEQUENCE [LARGE SCALE GENOMIC DNA]</scope>
    <source>
        <strain evidence="10">CGMCC 1.8711</strain>
    </source>
</reference>
<sequence>MATSDKTAIRGIRLPSSLTARIFGILVGLAAWMLLAAVFPNNLMPFPLETLGLAWGLVESGVAWRHLGATLWRTLWGFVGSMILGTAIGVLMGVNNYSRRFFTPYVVIGLSIPAIAWAAVTTLIFGFTLMGPVGATVLTTFPYIAINVWKGVESIENDLVDMSKAFDITRPRMLARLIIPSAAPFLFSGFRFGLAISWKIVTIAEIFAASSGVGYKLMQTYQLYQFETAWAWAILFIIVILIVEYGFVKPLERRVFEYRRDADFALLG</sequence>
<keyword evidence="6 7" id="KW-0472">Membrane</keyword>
<dbReference type="CDD" id="cd06261">
    <property type="entry name" value="TM_PBP2"/>
    <property type="match status" value="1"/>
</dbReference>
<evidence type="ECO:0000256" key="7">
    <source>
        <dbReference type="RuleBase" id="RU363032"/>
    </source>
</evidence>
<dbReference type="GO" id="GO:0005886">
    <property type="term" value="C:plasma membrane"/>
    <property type="evidence" value="ECO:0007669"/>
    <property type="project" value="UniProtKB-SubCell"/>
</dbReference>
<name>A0A1I6ICA2_9EURY</name>
<dbReference type="OrthoDB" id="50379at2157"/>
<dbReference type="EMBL" id="FOYS01000005">
    <property type="protein sequence ID" value="SFR64331.1"/>
    <property type="molecule type" value="Genomic_DNA"/>
</dbReference>
<evidence type="ECO:0000256" key="5">
    <source>
        <dbReference type="ARBA" id="ARBA00022989"/>
    </source>
</evidence>
<evidence type="ECO:0000256" key="6">
    <source>
        <dbReference type="ARBA" id="ARBA00023136"/>
    </source>
</evidence>
<evidence type="ECO:0000256" key="4">
    <source>
        <dbReference type="ARBA" id="ARBA00022692"/>
    </source>
</evidence>
<keyword evidence="2 7" id="KW-0813">Transport</keyword>
<feature type="transmembrane region" description="Helical" evidence="7">
    <location>
        <begin position="229"/>
        <end position="248"/>
    </location>
</feature>